<protein>
    <submittedName>
        <fullName evidence="1">Uncharacterized protein</fullName>
    </submittedName>
</protein>
<gene>
    <name evidence="1" type="ORF">COY37_10775</name>
</gene>
<name>A0A2M7T678_9ACTN</name>
<reference evidence="2" key="1">
    <citation type="submission" date="2017-09" db="EMBL/GenBank/DDBJ databases">
        <title>Depth-based differentiation of microbial function through sediment-hosted aquifers and enrichment of novel symbionts in the deep terrestrial subsurface.</title>
        <authorList>
            <person name="Probst A.J."/>
            <person name="Ladd B."/>
            <person name="Jarett J.K."/>
            <person name="Geller-Mcgrath D.E."/>
            <person name="Sieber C.M.K."/>
            <person name="Emerson J.B."/>
            <person name="Anantharaman K."/>
            <person name="Thomas B.C."/>
            <person name="Malmstrom R."/>
            <person name="Stieglmeier M."/>
            <person name="Klingl A."/>
            <person name="Woyke T."/>
            <person name="Ryan C.M."/>
            <person name="Banfield J.F."/>
        </authorList>
    </citation>
    <scope>NUCLEOTIDE SEQUENCE [LARGE SCALE GENOMIC DNA]</scope>
</reference>
<evidence type="ECO:0000313" key="1">
    <source>
        <dbReference type="EMBL" id="PIZ35260.1"/>
    </source>
</evidence>
<comment type="caution">
    <text evidence="1">The sequence shown here is derived from an EMBL/GenBank/DDBJ whole genome shotgun (WGS) entry which is preliminary data.</text>
</comment>
<dbReference type="EMBL" id="PFNG01000249">
    <property type="protein sequence ID" value="PIZ35260.1"/>
    <property type="molecule type" value="Genomic_DNA"/>
</dbReference>
<evidence type="ECO:0000313" key="2">
    <source>
        <dbReference type="Proteomes" id="UP000230956"/>
    </source>
</evidence>
<dbReference type="Proteomes" id="UP000230956">
    <property type="component" value="Unassembled WGS sequence"/>
</dbReference>
<dbReference type="AlphaFoldDB" id="A0A2M7T678"/>
<accession>A0A2M7T678</accession>
<sequence>MHPRFFGYRLRMTANPGSYPAYCLLKPRLDPHPFAIRHSQFIIRYSLFAIHNSLFTIRYSQFAIHNSSFASLPLLAQ</sequence>
<proteinExistence type="predicted"/>
<organism evidence="1 2">
    <name type="scientific">Candidatus Aquicultor secundus</name>
    <dbReference type="NCBI Taxonomy" id="1973895"/>
    <lineage>
        <taxon>Bacteria</taxon>
        <taxon>Bacillati</taxon>
        <taxon>Actinomycetota</taxon>
        <taxon>Candidatus Aquicultoria</taxon>
        <taxon>Candidatus Aquicultorales</taxon>
        <taxon>Candidatus Aquicultoraceae</taxon>
        <taxon>Candidatus Aquicultor</taxon>
    </lineage>
</organism>